<evidence type="ECO:0000313" key="2">
    <source>
        <dbReference type="EMBL" id="KAF7841457.1"/>
    </source>
</evidence>
<accession>A0A835CJJ4</accession>
<evidence type="ECO:0000256" key="1">
    <source>
        <dbReference type="SAM" id="MobiDB-lite"/>
    </source>
</evidence>
<sequence length="88" mass="9925">MDDREEQGHGGFLHNSENLISESPPDPPSACMEPSFNTPAENDDKSTLSDMMKIKRRRSGHGAYTKRQQLQFMRPFFFPSLAGLLAPE</sequence>
<protein>
    <submittedName>
        <fullName evidence="2">Uncharacterized protein</fullName>
    </submittedName>
</protein>
<comment type="caution">
    <text evidence="2">The sequence shown here is derived from an EMBL/GenBank/DDBJ whole genome shotgun (WGS) entry which is preliminary data.</text>
</comment>
<name>A0A835CJJ4_9FABA</name>
<organism evidence="2 3">
    <name type="scientific">Senna tora</name>
    <dbReference type="NCBI Taxonomy" id="362788"/>
    <lineage>
        <taxon>Eukaryota</taxon>
        <taxon>Viridiplantae</taxon>
        <taxon>Streptophyta</taxon>
        <taxon>Embryophyta</taxon>
        <taxon>Tracheophyta</taxon>
        <taxon>Spermatophyta</taxon>
        <taxon>Magnoliopsida</taxon>
        <taxon>eudicotyledons</taxon>
        <taxon>Gunneridae</taxon>
        <taxon>Pentapetalae</taxon>
        <taxon>rosids</taxon>
        <taxon>fabids</taxon>
        <taxon>Fabales</taxon>
        <taxon>Fabaceae</taxon>
        <taxon>Caesalpinioideae</taxon>
        <taxon>Cassia clade</taxon>
        <taxon>Senna</taxon>
    </lineage>
</organism>
<gene>
    <name evidence="2" type="ORF">G2W53_003755</name>
</gene>
<keyword evidence="3" id="KW-1185">Reference proteome</keyword>
<dbReference type="AlphaFoldDB" id="A0A835CJJ4"/>
<feature type="region of interest" description="Disordered" evidence="1">
    <location>
        <begin position="1"/>
        <end position="49"/>
    </location>
</feature>
<evidence type="ECO:0000313" key="3">
    <source>
        <dbReference type="Proteomes" id="UP000634136"/>
    </source>
</evidence>
<proteinExistence type="predicted"/>
<dbReference type="Proteomes" id="UP000634136">
    <property type="component" value="Unassembled WGS sequence"/>
</dbReference>
<reference evidence="2" key="1">
    <citation type="submission" date="2020-09" db="EMBL/GenBank/DDBJ databases">
        <title>Genome-Enabled Discovery of Anthraquinone Biosynthesis in Senna tora.</title>
        <authorList>
            <person name="Kang S.-H."/>
            <person name="Pandey R.P."/>
            <person name="Lee C.-M."/>
            <person name="Sim J.-S."/>
            <person name="Jeong J.-T."/>
            <person name="Choi B.-S."/>
            <person name="Jung M."/>
            <person name="Ginzburg D."/>
            <person name="Zhao K."/>
            <person name="Won S.Y."/>
            <person name="Oh T.-J."/>
            <person name="Yu Y."/>
            <person name="Kim N.-H."/>
            <person name="Lee O.R."/>
            <person name="Lee T.-H."/>
            <person name="Bashyal P."/>
            <person name="Kim T.-S."/>
            <person name="Lee W.-H."/>
            <person name="Kawkins C."/>
            <person name="Kim C.-K."/>
            <person name="Kim J.S."/>
            <person name="Ahn B.O."/>
            <person name="Rhee S.Y."/>
            <person name="Sohng J.K."/>
        </authorList>
    </citation>
    <scope>NUCLEOTIDE SEQUENCE</scope>
    <source>
        <tissue evidence="2">Leaf</tissue>
    </source>
</reference>
<dbReference type="EMBL" id="JAAIUW010000002">
    <property type="protein sequence ID" value="KAF7841457.1"/>
    <property type="molecule type" value="Genomic_DNA"/>
</dbReference>